<organism evidence="5 6">
    <name type="scientific">Prymnesium parvum</name>
    <name type="common">Toxic golden alga</name>
    <dbReference type="NCBI Taxonomy" id="97485"/>
    <lineage>
        <taxon>Eukaryota</taxon>
        <taxon>Haptista</taxon>
        <taxon>Haptophyta</taxon>
        <taxon>Prymnesiophyceae</taxon>
        <taxon>Prymnesiales</taxon>
        <taxon>Prymnesiaceae</taxon>
        <taxon>Prymnesium</taxon>
    </lineage>
</organism>
<keyword evidence="1" id="KW-0560">Oxidoreductase</keyword>
<dbReference type="InterPro" id="IPR040079">
    <property type="entry name" value="Glutathione_S-Trfase"/>
</dbReference>
<protein>
    <recommendedName>
        <fullName evidence="7">Glutathione transferase</fullName>
    </recommendedName>
</protein>
<dbReference type="InterPro" id="IPR036282">
    <property type="entry name" value="Glutathione-S-Trfase_C_sf"/>
</dbReference>
<dbReference type="Gene3D" id="3.40.30.10">
    <property type="entry name" value="Glutaredoxin"/>
    <property type="match status" value="1"/>
</dbReference>
<dbReference type="GO" id="GO:0005737">
    <property type="term" value="C:cytoplasm"/>
    <property type="evidence" value="ECO:0007669"/>
    <property type="project" value="InterPro"/>
</dbReference>
<evidence type="ECO:0000313" key="5">
    <source>
        <dbReference type="EMBL" id="KAL1521963.1"/>
    </source>
</evidence>
<dbReference type="PANTHER" id="PTHR43968">
    <property type="match status" value="1"/>
</dbReference>
<dbReference type="EMBL" id="JBGBPQ010000007">
    <property type="protein sequence ID" value="KAL1521963.1"/>
    <property type="molecule type" value="Genomic_DNA"/>
</dbReference>
<evidence type="ECO:0000259" key="3">
    <source>
        <dbReference type="PROSITE" id="PS50404"/>
    </source>
</evidence>
<sequence>MPRRSALPSLARRLSPARRLSARTSPPKLRYLSAWFCPFAHRATLALEHHSRHIEWEWEEALGWEKRPSTLGEEADGRSVDWFYHWKSPALLQANPSGLVPTLIDASGRAVYESLVCIEFIDELAAQQGSTQLLLPAEPAERARCRIWADVVNKRCCSPYYGVLVKTEETGRQESFATLVDGLRRFSRELNSEGPFFCGAAPSLVDFTLLPWAFRYYVLEHYKGSAYKIPTDGELMKYHDWLEAMVALPQVARTLPDKDRYLEHVAKYANASARSKVANAVRRGASAHEIDDERDESETR</sequence>
<dbReference type="PROSITE" id="PS50405">
    <property type="entry name" value="GST_CTER"/>
    <property type="match status" value="1"/>
</dbReference>
<dbReference type="Proteomes" id="UP001515480">
    <property type="component" value="Unassembled WGS sequence"/>
</dbReference>
<dbReference type="GO" id="GO:0045174">
    <property type="term" value="F:glutathione dehydrogenase (ascorbate) activity"/>
    <property type="evidence" value="ECO:0007669"/>
    <property type="project" value="UniProtKB-ARBA"/>
</dbReference>
<dbReference type="Pfam" id="PF13410">
    <property type="entry name" value="GST_C_2"/>
    <property type="match status" value="1"/>
</dbReference>
<name>A0AB34JM32_PRYPA</name>
<dbReference type="PROSITE" id="PS50404">
    <property type="entry name" value="GST_NTER"/>
    <property type="match status" value="1"/>
</dbReference>
<dbReference type="SFLD" id="SFLDG00358">
    <property type="entry name" value="Main_(cytGST)"/>
    <property type="match status" value="1"/>
</dbReference>
<dbReference type="InterPro" id="IPR036249">
    <property type="entry name" value="Thioredoxin-like_sf"/>
</dbReference>
<feature type="compositionally biased region" description="Basic and acidic residues" evidence="2">
    <location>
        <begin position="286"/>
        <end position="300"/>
    </location>
</feature>
<dbReference type="InterPro" id="IPR010987">
    <property type="entry name" value="Glutathione-S-Trfase_C-like"/>
</dbReference>
<evidence type="ECO:0000256" key="1">
    <source>
        <dbReference type="ARBA" id="ARBA00023002"/>
    </source>
</evidence>
<evidence type="ECO:0000256" key="2">
    <source>
        <dbReference type="SAM" id="MobiDB-lite"/>
    </source>
</evidence>
<comment type="caution">
    <text evidence="5">The sequence shown here is derived from an EMBL/GenBank/DDBJ whole genome shotgun (WGS) entry which is preliminary data.</text>
</comment>
<gene>
    <name evidence="5" type="ORF">AB1Y20_021609</name>
</gene>
<dbReference type="InterPro" id="IPR004045">
    <property type="entry name" value="Glutathione_S-Trfase_N"/>
</dbReference>
<evidence type="ECO:0000259" key="4">
    <source>
        <dbReference type="PROSITE" id="PS50405"/>
    </source>
</evidence>
<dbReference type="SUPFAM" id="SSF52833">
    <property type="entry name" value="Thioredoxin-like"/>
    <property type="match status" value="1"/>
</dbReference>
<dbReference type="InterPro" id="IPR005442">
    <property type="entry name" value="GST_omega"/>
</dbReference>
<dbReference type="PANTHER" id="PTHR43968:SF6">
    <property type="entry name" value="GLUTATHIONE S-TRANSFERASE OMEGA"/>
    <property type="match status" value="1"/>
</dbReference>
<evidence type="ECO:0000313" key="6">
    <source>
        <dbReference type="Proteomes" id="UP001515480"/>
    </source>
</evidence>
<accession>A0AB34JM32</accession>
<dbReference type="PRINTS" id="PR01625">
    <property type="entry name" value="GSTRNSFRASEO"/>
</dbReference>
<evidence type="ECO:0008006" key="7">
    <source>
        <dbReference type="Google" id="ProtNLM"/>
    </source>
</evidence>
<dbReference type="Pfam" id="PF13409">
    <property type="entry name" value="GST_N_2"/>
    <property type="match status" value="1"/>
</dbReference>
<proteinExistence type="predicted"/>
<dbReference type="InterPro" id="IPR050983">
    <property type="entry name" value="GST_Omega/HSP26"/>
</dbReference>
<dbReference type="SUPFAM" id="SSF47616">
    <property type="entry name" value="GST C-terminal domain-like"/>
    <property type="match status" value="1"/>
</dbReference>
<feature type="domain" description="GST N-terminal" evidence="3">
    <location>
        <begin position="27"/>
        <end position="129"/>
    </location>
</feature>
<keyword evidence="6" id="KW-1185">Reference proteome</keyword>
<feature type="region of interest" description="Disordered" evidence="2">
    <location>
        <begin position="279"/>
        <end position="300"/>
    </location>
</feature>
<dbReference type="AlphaFoldDB" id="A0AB34JM32"/>
<dbReference type="GO" id="GO:0004364">
    <property type="term" value="F:glutathione transferase activity"/>
    <property type="evidence" value="ECO:0007669"/>
    <property type="project" value="InterPro"/>
</dbReference>
<reference evidence="5 6" key="1">
    <citation type="journal article" date="2024" name="Science">
        <title>Giant polyketide synthase enzymes in the biosynthesis of giant marine polyether toxins.</title>
        <authorList>
            <person name="Fallon T.R."/>
            <person name="Shende V.V."/>
            <person name="Wierzbicki I.H."/>
            <person name="Pendleton A.L."/>
            <person name="Watervoot N.F."/>
            <person name="Auber R.P."/>
            <person name="Gonzalez D.J."/>
            <person name="Wisecaver J.H."/>
            <person name="Moore B.S."/>
        </authorList>
    </citation>
    <scope>NUCLEOTIDE SEQUENCE [LARGE SCALE GENOMIC DNA]</scope>
    <source>
        <strain evidence="5 6">12B1</strain>
    </source>
</reference>
<dbReference type="Gene3D" id="1.20.1050.10">
    <property type="match status" value="1"/>
</dbReference>
<dbReference type="SFLD" id="SFLDS00019">
    <property type="entry name" value="Glutathione_Transferase_(cytos"/>
    <property type="match status" value="1"/>
</dbReference>
<feature type="domain" description="GST C-terminal" evidence="4">
    <location>
        <begin position="138"/>
        <end position="268"/>
    </location>
</feature>